<evidence type="ECO:0000313" key="2">
    <source>
        <dbReference type="Proteomes" id="UP000552560"/>
    </source>
</evidence>
<dbReference type="Proteomes" id="UP000552560">
    <property type="component" value="Unassembled WGS sequence"/>
</dbReference>
<protein>
    <submittedName>
        <fullName evidence="1">Uncharacterized protein</fullName>
    </submittedName>
</protein>
<dbReference type="EMBL" id="JAAQWE010000012">
    <property type="protein sequence ID" value="NMX97831.1"/>
    <property type="molecule type" value="Genomic_DNA"/>
</dbReference>
<gene>
    <name evidence="1" type="ORF">HBO43_14610</name>
</gene>
<comment type="caution">
    <text evidence="1">The sequence shown here is derived from an EMBL/GenBank/DDBJ whole genome shotgun (WGS) entry which is preliminary data.</text>
</comment>
<sequence>MSAEVLERVLLKYLVDASSLLYKFENSPDLLLRTHGLDELGNGGYSFSLFNDAIINGLLKGTPALSIMVRAGKVYAVKVYDFSFSGEFAREFVYKGFLPAGIGLGSLVSDLLPFTSLEFDSAEEWFYTDQSYGGLEVTGWGVPLEDHPDQVVTALCVISGAIA</sequence>
<reference evidence="1 2" key="1">
    <citation type="journal article" date="2020" name="Front. Microbiol.">
        <title>Genetic Organization of the aprX-lipA2 Operon Affects the Proteolytic Potential of Pseudomonas Species in Milk.</title>
        <authorList>
            <person name="Maier C."/>
            <person name="Huptas C."/>
            <person name="von Neubeck M."/>
            <person name="Scherer S."/>
            <person name="Wenning M."/>
            <person name="Lucking G."/>
        </authorList>
    </citation>
    <scope>NUCLEOTIDE SEQUENCE [LARGE SCALE GENOMIC DNA]</scope>
    <source>
        <strain evidence="1 2">WS 4671</strain>
    </source>
</reference>
<organism evidence="1 2">
    <name type="scientific">Pseudomonas veronii</name>
    <dbReference type="NCBI Taxonomy" id="76761"/>
    <lineage>
        <taxon>Bacteria</taxon>
        <taxon>Pseudomonadati</taxon>
        <taxon>Pseudomonadota</taxon>
        <taxon>Gammaproteobacteria</taxon>
        <taxon>Pseudomonadales</taxon>
        <taxon>Pseudomonadaceae</taxon>
        <taxon>Pseudomonas</taxon>
    </lineage>
</organism>
<name>A0A7Y0ZTS9_PSEVE</name>
<proteinExistence type="predicted"/>
<evidence type="ECO:0000313" key="1">
    <source>
        <dbReference type="EMBL" id="NMX97831.1"/>
    </source>
</evidence>
<accession>A0A7Y0ZTS9</accession>
<dbReference type="AlphaFoldDB" id="A0A7Y0ZTS9"/>